<dbReference type="EMBL" id="BEZZ01001698">
    <property type="protein sequence ID" value="GCC20198.1"/>
    <property type="molecule type" value="Genomic_DNA"/>
</dbReference>
<dbReference type="PANTHER" id="PTHR10579">
    <property type="entry name" value="CALCIUM-ACTIVATED CHLORIDE CHANNEL REGULATOR"/>
    <property type="match status" value="1"/>
</dbReference>
<dbReference type="InterPro" id="IPR036465">
    <property type="entry name" value="vWFA_dom_sf"/>
</dbReference>
<evidence type="ECO:0000256" key="1">
    <source>
        <dbReference type="SAM" id="MobiDB-lite"/>
    </source>
</evidence>
<dbReference type="CDD" id="cd00198">
    <property type="entry name" value="vWFA"/>
    <property type="match status" value="1"/>
</dbReference>
<dbReference type="GO" id="GO:0005886">
    <property type="term" value="C:plasma membrane"/>
    <property type="evidence" value="ECO:0007669"/>
    <property type="project" value="TreeGrafter"/>
</dbReference>
<protein>
    <recommendedName>
        <fullName evidence="2">VWFA domain-containing protein</fullName>
    </recommendedName>
</protein>
<dbReference type="OrthoDB" id="687730at2759"/>
<dbReference type="AlphaFoldDB" id="A0A401RPW7"/>
<dbReference type="PANTHER" id="PTHR10579:SF172">
    <property type="entry name" value="CALCIUM-ACTIVATED CHLORIDE CHANNEL REGULATOR 4 PRECURSOR-RELATED"/>
    <property type="match status" value="1"/>
</dbReference>
<reference evidence="3 4" key="1">
    <citation type="journal article" date="2018" name="Nat. Ecol. Evol.">
        <title>Shark genomes provide insights into elasmobranch evolution and the origin of vertebrates.</title>
        <authorList>
            <person name="Hara Y"/>
            <person name="Yamaguchi K"/>
            <person name="Onimaru K"/>
            <person name="Kadota M"/>
            <person name="Koyanagi M"/>
            <person name="Keeley SD"/>
            <person name="Tatsumi K"/>
            <person name="Tanaka K"/>
            <person name="Motone F"/>
            <person name="Kageyama Y"/>
            <person name="Nozu R"/>
            <person name="Adachi N"/>
            <person name="Nishimura O"/>
            <person name="Nakagawa R"/>
            <person name="Tanegashima C"/>
            <person name="Kiyatake I"/>
            <person name="Matsumoto R"/>
            <person name="Murakumo K"/>
            <person name="Nishida K"/>
            <person name="Terakita A"/>
            <person name="Kuratani S"/>
            <person name="Sato K"/>
            <person name="Hyodo S Kuraku.S."/>
        </authorList>
    </citation>
    <scope>NUCLEOTIDE SEQUENCE [LARGE SCALE GENOMIC DNA]</scope>
</reference>
<feature type="region of interest" description="Disordered" evidence="1">
    <location>
        <begin position="231"/>
        <end position="252"/>
    </location>
</feature>
<proteinExistence type="predicted"/>
<gene>
    <name evidence="3" type="ORF">chiPu_0018802</name>
</gene>
<evidence type="ECO:0000313" key="3">
    <source>
        <dbReference type="EMBL" id="GCC20198.1"/>
    </source>
</evidence>
<dbReference type="STRING" id="137246.A0A401RPW7"/>
<dbReference type="PROSITE" id="PS50234">
    <property type="entry name" value="VWFA"/>
    <property type="match status" value="1"/>
</dbReference>
<dbReference type="Proteomes" id="UP000287033">
    <property type="component" value="Unassembled WGS sequence"/>
</dbReference>
<comment type="caution">
    <text evidence="3">The sequence shown here is derived from an EMBL/GenBank/DDBJ whole genome shotgun (WGS) entry which is preliminary data.</text>
</comment>
<dbReference type="Gene3D" id="3.40.50.410">
    <property type="entry name" value="von Willebrand factor, type A domain"/>
    <property type="match status" value="1"/>
</dbReference>
<evidence type="ECO:0000259" key="2">
    <source>
        <dbReference type="PROSITE" id="PS50234"/>
    </source>
</evidence>
<dbReference type="SUPFAM" id="SSF53300">
    <property type="entry name" value="vWA-like"/>
    <property type="match status" value="1"/>
</dbReference>
<dbReference type="InterPro" id="IPR002035">
    <property type="entry name" value="VWF_A"/>
</dbReference>
<keyword evidence="4" id="KW-1185">Reference proteome</keyword>
<organism evidence="3 4">
    <name type="scientific">Chiloscyllium punctatum</name>
    <name type="common">Brownbanded bambooshark</name>
    <name type="synonym">Hemiscyllium punctatum</name>
    <dbReference type="NCBI Taxonomy" id="137246"/>
    <lineage>
        <taxon>Eukaryota</taxon>
        <taxon>Metazoa</taxon>
        <taxon>Chordata</taxon>
        <taxon>Craniata</taxon>
        <taxon>Vertebrata</taxon>
        <taxon>Chondrichthyes</taxon>
        <taxon>Elasmobranchii</taxon>
        <taxon>Galeomorphii</taxon>
        <taxon>Galeoidea</taxon>
        <taxon>Orectolobiformes</taxon>
        <taxon>Hemiscylliidae</taxon>
        <taxon>Chiloscyllium</taxon>
    </lineage>
</organism>
<accession>A0A401RPW7</accession>
<name>A0A401RPW7_CHIPU</name>
<dbReference type="Pfam" id="PF13519">
    <property type="entry name" value="VWA_2"/>
    <property type="match status" value="1"/>
</dbReference>
<dbReference type="InterPro" id="IPR051266">
    <property type="entry name" value="CLCR"/>
</dbReference>
<sequence length="252" mass="26831">MLHCLFLIQQENRINRLQQAAEIFLLQIIEAKSQVGIVTFNSAETIPSHLKVIDNEGVRNQLVQLLPTTANGETNICAGVQTGFQVLGGDDGATNGDEGVLLTDGEDSGISSCFSEVEQSGAVIHTIALGPDAAAELEQMSTLTVSGNDDIGQQSVQASPWNYGILNPGIEQDISIIVTSRAADEKVPLVTVDEHISEKDSVGGRTIYAEVSQRFSPVLFANVTVIIERPTGPTTEQELSDDGLGETDNVAL</sequence>
<evidence type="ECO:0000313" key="4">
    <source>
        <dbReference type="Proteomes" id="UP000287033"/>
    </source>
</evidence>
<feature type="domain" description="VWFA" evidence="2">
    <location>
        <begin position="26"/>
        <end position="174"/>
    </location>
</feature>